<dbReference type="InterPro" id="IPR007402">
    <property type="entry name" value="DUF455"/>
</dbReference>
<organism evidence="1 2">
    <name type="scientific">Massilia solisilvae</name>
    <dbReference type="NCBI Taxonomy" id="1811225"/>
    <lineage>
        <taxon>Bacteria</taxon>
        <taxon>Pseudomonadati</taxon>
        <taxon>Pseudomonadota</taxon>
        <taxon>Betaproteobacteria</taxon>
        <taxon>Burkholderiales</taxon>
        <taxon>Oxalobacteraceae</taxon>
        <taxon>Telluria group</taxon>
        <taxon>Massilia</taxon>
    </lineage>
</organism>
<dbReference type="Proteomes" id="UP001205861">
    <property type="component" value="Unassembled WGS sequence"/>
</dbReference>
<dbReference type="PANTHER" id="PTHR42782:SF4">
    <property type="entry name" value="DUF455 DOMAIN-CONTAINING PROTEIN"/>
    <property type="match status" value="1"/>
</dbReference>
<comment type="caution">
    <text evidence="1">The sequence shown here is derived from an EMBL/GenBank/DDBJ whole genome shotgun (WGS) entry which is preliminary data.</text>
</comment>
<dbReference type="InterPro" id="IPR009078">
    <property type="entry name" value="Ferritin-like_SF"/>
</dbReference>
<evidence type="ECO:0000313" key="1">
    <source>
        <dbReference type="EMBL" id="MCS0607925.1"/>
    </source>
</evidence>
<dbReference type="InterPro" id="IPR011197">
    <property type="entry name" value="UCP012318"/>
</dbReference>
<protein>
    <submittedName>
        <fullName evidence="1">Ferritin-like domain-containing protein</fullName>
    </submittedName>
</protein>
<gene>
    <name evidence="1" type="ORF">NX773_07090</name>
</gene>
<name>A0ABT2BHJ4_9BURK</name>
<dbReference type="Pfam" id="PF04305">
    <property type="entry name" value="DUF455"/>
    <property type="match status" value="1"/>
</dbReference>
<keyword evidence="2" id="KW-1185">Reference proteome</keyword>
<reference evidence="1 2" key="1">
    <citation type="submission" date="2022-08" db="EMBL/GenBank/DDBJ databases">
        <title>Reclassification of Massilia species as members of the genera Telluria, Duganella, Pseudoduganella, Mokoshia gen. nov. and Zemynaea gen. nov. using orthogonal and non-orthogonal genome-based approaches.</title>
        <authorList>
            <person name="Bowman J.P."/>
        </authorList>
    </citation>
    <scope>NUCLEOTIDE SEQUENCE [LARGE SCALE GENOMIC DNA]</scope>
    <source>
        <strain evidence="1 2">JCM 31607</strain>
    </source>
</reference>
<dbReference type="CDD" id="cd00657">
    <property type="entry name" value="Ferritin_like"/>
    <property type="match status" value="1"/>
</dbReference>
<sequence length="266" mass="28711">MAVSSELRARALECLVETDPAAKTAGVAALAAASASGAARLDSAAVLQSGAAIPGRPARPELVPPRLVGRRSMATVEGRAMLIHALAHIEFNAVNLALDAMWRFPGMPPRFYTDWLRVAKEESAHFSMLAAHLQTLGHRYGDFPAHDSLWEMAEKTRGDILARMALVPRTLEARGLDAIPPVRAKLAQAGDLAAAAILDVILREEVGHVEIGNRWYGHLCALRGLDPVPTYTELAARYEAPVLKGPFNIEARRQAGFTEAELARFA</sequence>
<dbReference type="PANTHER" id="PTHR42782">
    <property type="entry name" value="SI:CH73-314G15.3"/>
    <property type="match status" value="1"/>
</dbReference>
<proteinExistence type="predicted"/>
<evidence type="ECO:0000313" key="2">
    <source>
        <dbReference type="Proteomes" id="UP001205861"/>
    </source>
</evidence>
<dbReference type="PIRSF" id="PIRSF012318">
    <property type="entry name" value="UCP012318"/>
    <property type="match status" value="1"/>
</dbReference>
<dbReference type="SUPFAM" id="SSF47240">
    <property type="entry name" value="Ferritin-like"/>
    <property type="match status" value="1"/>
</dbReference>
<dbReference type="RefSeq" id="WP_258855605.1">
    <property type="nucleotide sequence ID" value="NZ_JANUGV010000001.1"/>
</dbReference>
<dbReference type="EMBL" id="JANUGV010000001">
    <property type="protein sequence ID" value="MCS0607925.1"/>
    <property type="molecule type" value="Genomic_DNA"/>
</dbReference>
<accession>A0ABT2BHJ4</accession>